<feature type="transmembrane region" description="Helical" evidence="6">
    <location>
        <begin position="220"/>
        <end position="241"/>
    </location>
</feature>
<evidence type="ECO:0000256" key="3">
    <source>
        <dbReference type="ARBA" id="ARBA00022692"/>
    </source>
</evidence>
<evidence type="ECO:0000313" key="8">
    <source>
        <dbReference type="Proteomes" id="UP000256869"/>
    </source>
</evidence>
<dbReference type="OrthoDB" id="9793390at2"/>
<keyword evidence="5 6" id="KW-0472">Membrane</keyword>
<evidence type="ECO:0000256" key="2">
    <source>
        <dbReference type="ARBA" id="ARBA00009773"/>
    </source>
</evidence>
<dbReference type="Pfam" id="PF01594">
    <property type="entry name" value="AI-2E_transport"/>
    <property type="match status" value="1"/>
</dbReference>
<comment type="subcellular location">
    <subcellularLocation>
        <location evidence="1">Membrane</location>
        <topology evidence="1">Multi-pass membrane protein</topology>
    </subcellularLocation>
</comment>
<reference evidence="7 8" key="1">
    <citation type="submission" date="2018-07" db="EMBL/GenBank/DDBJ databases">
        <title>Genomic Encyclopedia of Type Strains, Phase III (KMG-III): the genomes of soil and plant-associated and newly described type strains.</title>
        <authorList>
            <person name="Whitman W."/>
        </authorList>
    </citation>
    <scope>NUCLEOTIDE SEQUENCE [LARGE SCALE GENOMIC DNA]</scope>
    <source>
        <strain evidence="7 8">CECT 8236</strain>
    </source>
</reference>
<feature type="transmembrane region" description="Helical" evidence="6">
    <location>
        <begin position="158"/>
        <end position="177"/>
    </location>
</feature>
<dbReference type="EMBL" id="QRDY01000001">
    <property type="protein sequence ID" value="RED65616.1"/>
    <property type="molecule type" value="Genomic_DNA"/>
</dbReference>
<comment type="caution">
    <text evidence="7">The sequence shown here is derived from an EMBL/GenBank/DDBJ whole genome shotgun (WGS) entry which is preliminary data.</text>
</comment>
<dbReference type="RefSeq" id="WP_115990616.1">
    <property type="nucleotide sequence ID" value="NZ_QRDY01000001.1"/>
</dbReference>
<feature type="transmembrane region" description="Helical" evidence="6">
    <location>
        <begin position="73"/>
        <end position="98"/>
    </location>
</feature>
<dbReference type="GO" id="GO:0055085">
    <property type="term" value="P:transmembrane transport"/>
    <property type="evidence" value="ECO:0007669"/>
    <property type="project" value="TreeGrafter"/>
</dbReference>
<dbReference type="GO" id="GO:0016020">
    <property type="term" value="C:membrane"/>
    <property type="evidence" value="ECO:0007669"/>
    <property type="project" value="UniProtKB-SubCell"/>
</dbReference>
<dbReference type="InterPro" id="IPR002549">
    <property type="entry name" value="AI-2E-like"/>
</dbReference>
<organism evidence="7 8">
    <name type="scientific">Cohnella lupini</name>
    <dbReference type="NCBI Taxonomy" id="1294267"/>
    <lineage>
        <taxon>Bacteria</taxon>
        <taxon>Bacillati</taxon>
        <taxon>Bacillota</taxon>
        <taxon>Bacilli</taxon>
        <taxon>Bacillales</taxon>
        <taxon>Paenibacillaceae</taxon>
        <taxon>Cohnella</taxon>
    </lineage>
</organism>
<feature type="transmembrane region" description="Helical" evidence="6">
    <location>
        <begin position="261"/>
        <end position="289"/>
    </location>
</feature>
<evidence type="ECO:0000256" key="5">
    <source>
        <dbReference type="ARBA" id="ARBA00023136"/>
    </source>
</evidence>
<feature type="transmembrane region" description="Helical" evidence="6">
    <location>
        <begin position="12"/>
        <end position="33"/>
    </location>
</feature>
<sequence length="356" mass="39745">MGRFAQSRFFTVLVYAILCLLVLFLVVLVRPMLVSVYDFLKAVLAPFLVAMVISYMLNPIVNLLHDRKVPRTAAVLLIYAVFISVSVVVLMNVTPMFVNQVEELNEHMPDLTMKAQSLADHFNNNDMLPVTVRDAINSSIGNLEEQVEKRIADFLNNLGAVVNVLFIAMIVPFLAFYMMKDLDVFERAALQYIPRARRKPAIRLMKDIDSALGSYIRGQLIVSLCIGVLAYIGYLIIGMPYPLLMACFVSLFDIIPYLGPFFGALPALLMATTISWKMVLMVIIVNMICQNLESNVISPQVVGKSMKMHPLTIILVLLIGGNLAGIVGMILAVPFYAALRVIVQHVSAYYIHRKTV</sequence>
<name>A0A3D9IWX6_9BACL</name>
<comment type="similarity">
    <text evidence="2">Belongs to the autoinducer-2 exporter (AI-2E) (TC 2.A.86) family.</text>
</comment>
<keyword evidence="3 6" id="KW-0812">Transmembrane</keyword>
<accession>A0A3D9IWX6</accession>
<evidence type="ECO:0000256" key="4">
    <source>
        <dbReference type="ARBA" id="ARBA00022989"/>
    </source>
</evidence>
<dbReference type="PANTHER" id="PTHR21716">
    <property type="entry name" value="TRANSMEMBRANE PROTEIN"/>
    <property type="match status" value="1"/>
</dbReference>
<feature type="transmembrane region" description="Helical" evidence="6">
    <location>
        <begin position="310"/>
        <end position="337"/>
    </location>
</feature>
<evidence type="ECO:0000313" key="7">
    <source>
        <dbReference type="EMBL" id="RED65616.1"/>
    </source>
</evidence>
<keyword evidence="4 6" id="KW-1133">Transmembrane helix</keyword>
<gene>
    <name evidence="7" type="ORF">DFP95_101104</name>
</gene>
<dbReference type="AlphaFoldDB" id="A0A3D9IWX6"/>
<dbReference type="PANTHER" id="PTHR21716:SF15">
    <property type="entry name" value="TRANSPORT PROTEIN YRRI-RELATED"/>
    <property type="match status" value="1"/>
</dbReference>
<evidence type="ECO:0000256" key="1">
    <source>
        <dbReference type="ARBA" id="ARBA00004141"/>
    </source>
</evidence>
<dbReference type="Proteomes" id="UP000256869">
    <property type="component" value="Unassembled WGS sequence"/>
</dbReference>
<feature type="transmembrane region" description="Helical" evidence="6">
    <location>
        <begin position="39"/>
        <end position="61"/>
    </location>
</feature>
<proteinExistence type="inferred from homology"/>
<evidence type="ECO:0000256" key="6">
    <source>
        <dbReference type="SAM" id="Phobius"/>
    </source>
</evidence>
<keyword evidence="8" id="KW-1185">Reference proteome</keyword>
<protein>
    <submittedName>
        <fullName evidence="7">Putative PurR-regulated permease PerM</fullName>
    </submittedName>
</protein>